<evidence type="ECO:0000256" key="1">
    <source>
        <dbReference type="ARBA" id="ARBA00008857"/>
    </source>
</evidence>
<dbReference type="Proteomes" id="UP000194968">
    <property type="component" value="Unassembled WGS sequence"/>
</dbReference>
<dbReference type="InterPro" id="IPR050808">
    <property type="entry name" value="Phage_Integrase"/>
</dbReference>
<feature type="domain" description="Core-binding (CB)" evidence="5">
    <location>
        <begin position="84"/>
        <end position="168"/>
    </location>
</feature>
<evidence type="ECO:0000256" key="2">
    <source>
        <dbReference type="ARBA" id="ARBA00022908"/>
    </source>
</evidence>
<dbReference type="InterPro" id="IPR044068">
    <property type="entry name" value="CB"/>
</dbReference>
<keyword evidence="3 4" id="KW-0238">DNA-binding</keyword>
<evidence type="ECO:0000256" key="3">
    <source>
        <dbReference type="ARBA" id="ARBA00023125"/>
    </source>
</evidence>
<comment type="similarity">
    <text evidence="1">Belongs to the 'phage' integrase family.</text>
</comment>
<dbReference type="SUPFAM" id="SSF56349">
    <property type="entry name" value="DNA breaking-rejoining enzymes"/>
    <property type="match status" value="1"/>
</dbReference>
<dbReference type="GO" id="GO:0015074">
    <property type="term" value="P:DNA integration"/>
    <property type="evidence" value="ECO:0007669"/>
    <property type="project" value="UniProtKB-KW"/>
</dbReference>
<gene>
    <name evidence="6" type="ORF">B6D06_04725</name>
</gene>
<dbReference type="Pfam" id="PF22022">
    <property type="entry name" value="Phage_int_M"/>
    <property type="match status" value="1"/>
</dbReference>
<dbReference type="Pfam" id="PF13356">
    <property type="entry name" value="Arm-DNA-bind_3"/>
    <property type="match status" value="1"/>
</dbReference>
<evidence type="ECO:0000256" key="4">
    <source>
        <dbReference type="PROSITE-ProRule" id="PRU01248"/>
    </source>
</evidence>
<accession>A0A242NVC3</accession>
<proteinExistence type="inferred from homology"/>
<reference evidence="6 7" key="1">
    <citation type="submission" date="2017-03" db="EMBL/GenBank/DDBJ databases">
        <title>Comparative genomics of honeybee gut symbionts reveal geographically distinct and subgroup specific antibiotic resistance.</title>
        <authorList>
            <person name="Ludvigsen J."/>
            <person name="Porcellato D."/>
            <person name="Labee-Lund T.M."/>
            <person name="Amdam G.V."/>
            <person name="Rudi K."/>
        </authorList>
    </citation>
    <scope>NUCLEOTIDE SEQUENCE [LARGE SCALE GENOMIC DNA]</scope>
    <source>
        <strain evidence="6 7">A-4-12</strain>
    </source>
</reference>
<dbReference type="InterPro" id="IPR025166">
    <property type="entry name" value="Integrase_DNA_bind_dom"/>
</dbReference>
<evidence type="ECO:0000259" key="5">
    <source>
        <dbReference type="PROSITE" id="PS51900"/>
    </source>
</evidence>
<dbReference type="PANTHER" id="PTHR30629:SF2">
    <property type="entry name" value="PROPHAGE INTEGRASE INTS-RELATED"/>
    <property type="match status" value="1"/>
</dbReference>
<dbReference type="Gene3D" id="3.30.160.390">
    <property type="entry name" value="Integrase, DNA-binding domain"/>
    <property type="match status" value="1"/>
</dbReference>
<evidence type="ECO:0000313" key="6">
    <source>
        <dbReference type="EMBL" id="OTQ50301.1"/>
    </source>
</evidence>
<dbReference type="InterPro" id="IPR038488">
    <property type="entry name" value="Integrase_DNA-bd_sf"/>
</dbReference>
<organism evidence="6 7">
    <name type="scientific">Gilliamella apis</name>
    <dbReference type="NCBI Taxonomy" id="1970738"/>
    <lineage>
        <taxon>Bacteria</taxon>
        <taxon>Pseudomonadati</taxon>
        <taxon>Pseudomonadota</taxon>
        <taxon>Gammaproteobacteria</taxon>
        <taxon>Orbales</taxon>
        <taxon>Orbaceae</taxon>
        <taxon>Gilliamella</taxon>
    </lineage>
</organism>
<dbReference type="EMBL" id="NASK01000088">
    <property type="protein sequence ID" value="OTQ50301.1"/>
    <property type="molecule type" value="Genomic_DNA"/>
</dbReference>
<keyword evidence="2" id="KW-0229">DNA integration</keyword>
<feature type="non-terminal residue" evidence="6">
    <location>
        <position position="228"/>
    </location>
</feature>
<dbReference type="InterPro" id="IPR053876">
    <property type="entry name" value="Phage_int_M"/>
</dbReference>
<dbReference type="InterPro" id="IPR011010">
    <property type="entry name" value="DNA_brk_join_enz"/>
</dbReference>
<protein>
    <recommendedName>
        <fullName evidence="5">Core-binding (CB) domain-containing protein</fullName>
    </recommendedName>
</protein>
<dbReference type="PANTHER" id="PTHR30629">
    <property type="entry name" value="PROPHAGE INTEGRASE"/>
    <property type="match status" value="1"/>
</dbReference>
<dbReference type="InterPro" id="IPR010998">
    <property type="entry name" value="Integrase_recombinase_N"/>
</dbReference>
<dbReference type="PROSITE" id="PS51900">
    <property type="entry name" value="CB"/>
    <property type="match status" value="1"/>
</dbReference>
<dbReference type="AlphaFoldDB" id="A0A242NVC3"/>
<dbReference type="GO" id="GO:0003677">
    <property type="term" value="F:DNA binding"/>
    <property type="evidence" value="ECO:0007669"/>
    <property type="project" value="UniProtKB-UniRule"/>
</dbReference>
<name>A0A242NVC3_9GAMM</name>
<evidence type="ECO:0000313" key="7">
    <source>
        <dbReference type="Proteomes" id="UP000194968"/>
    </source>
</evidence>
<dbReference type="OrthoDB" id="9795573at2"/>
<comment type="caution">
    <text evidence="6">The sequence shown here is derived from an EMBL/GenBank/DDBJ whole genome shotgun (WGS) entry which is preliminary data.</text>
</comment>
<sequence length="228" mass="26233">MDYDGLALFVVPSGSKGWHFRFSWQGKQARISLGQYPELSLKDARIKRDEYRSVIAKGEDPRLLHRRTSQAQQSEDRASLTFKMFVPQWKELKYKRLGPDEPHKKGSTRTQIERYLEKDILPIIGFIPIEQITRVDVLSIIRKIEKRGKLSIAEKVRSWLTQIFRHAVLEGLIDVNPALDMSYLALPKPPAQNNPHLEKEDIPQLLVALANYPGDIQTKLGLKLLLLT</sequence>
<dbReference type="Gene3D" id="1.10.150.130">
    <property type="match status" value="1"/>
</dbReference>